<evidence type="ECO:0000313" key="2">
    <source>
        <dbReference type="Proteomes" id="UP001236559"/>
    </source>
</evidence>
<comment type="caution">
    <text evidence="1">The sequence shown here is derived from an EMBL/GenBank/DDBJ whole genome shotgun (WGS) entry which is preliminary data.</text>
</comment>
<keyword evidence="2" id="KW-1185">Reference proteome</keyword>
<gene>
    <name evidence="1" type="ORF">J2S72_000788</name>
</gene>
<reference evidence="1 2" key="1">
    <citation type="submission" date="2023-07" db="EMBL/GenBank/DDBJ databases">
        <title>Genomic Encyclopedia of Type Strains, Phase IV (KMG-IV): sequencing the most valuable type-strain genomes for metagenomic binning, comparative biology and taxonomic classification.</title>
        <authorList>
            <person name="Goeker M."/>
        </authorList>
    </citation>
    <scope>NUCLEOTIDE SEQUENCE [LARGE SCALE GENOMIC DNA]</scope>
    <source>
        <strain evidence="1 2">DSM 22616</strain>
    </source>
</reference>
<organism evidence="1 2">
    <name type="scientific">Peptoniphilus koenoeneniae</name>
    <dbReference type="NCBI Taxonomy" id="507751"/>
    <lineage>
        <taxon>Bacteria</taxon>
        <taxon>Bacillati</taxon>
        <taxon>Bacillota</taxon>
        <taxon>Tissierellia</taxon>
        <taxon>Tissierellales</taxon>
        <taxon>Peptoniphilaceae</taxon>
        <taxon>Peptoniphilus</taxon>
    </lineage>
</organism>
<dbReference type="EMBL" id="JAUSTN010000003">
    <property type="protein sequence ID" value="MDQ0274771.1"/>
    <property type="molecule type" value="Genomic_DNA"/>
</dbReference>
<proteinExistence type="predicted"/>
<evidence type="ECO:0008006" key="3">
    <source>
        <dbReference type="Google" id="ProtNLM"/>
    </source>
</evidence>
<accession>A0ABU0AU26</accession>
<name>A0ABU0AU26_9FIRM</name>
<protein>
    <recommendedName>
        <fullName evidence="3">Immunity protein 63 domain-containing protein</fullName>
    </recommendedName>
</protein>
<evidence type="ECO:0000313" key="1">
    <source>
        <dbReference type="EMBL" id="MDQ0274771.1"/>
    </source>
</evidence>
<dbReference type="Proteomes" id="UP001236559">
    <property type="component" value="Unassembled WGS sequence"/>
</dbReference>
<sequence>MNKIIRILSQEFIKLKENRKYRIAKPFKAYRYLDSLEFITEDNALYGVIYELSAGYFIVPIADLEPENVPSKDELEKVRKIIRTMIVLYTEYYFHDVMDFFCTEILPDRIIHINEFLLLFEKYKNERNLKLN</sequence>
<dbReference type="RefSeq" id="WP_307495009.1">
    <property type="nucleotide sequence ID" value="NZ_JAUSTN010000003.1"/>
</dbReference>